<accession>A0A5C3L096</accession>
<keyword evidence="2" id="KW-1185">Reference proteome</keyword>
<evidence type="ECO:0000313" key="2">
    <source>
        <dbReference type="Proteomes" id="UP000307440"/>
    </source>
</evidence>
<dbReference type="EMBL" id="ML210180">
    <property type="protein sequence ID" value="TFK25945.1"/>
    <property type="molecule type" value="Genomic_DNA"/>
</dbReference>
<dbReference type="Proteomes" id="UP000307440">
    <property type="component" value="Unassembled WGS sequence"/>
</dbReference>
<reference evidence="1 2" key="1">
    <citation type="journal article" date="2019" name="Nat. Ecol. Evol.">
        <title>Megaphylogeny resolves global patterns of mushroom evolution.</title>
        <authorList>
            <person name="Varga T."/>
            <person name="Krizsan K."/>
            <person name="Foldi C."/>
            <person name="Dima B."/>
            <person name="Sanchez-Garcia M."/>
            <person name="Sanchez-Ramirez S."/>
            <person name="Szollosi G.J."/>
            <person name="Szarkandi J.G."/>
            <person name="Papp V."/>
            <person name="Albert L."/>
            <person name="Andreopoulos W."/>
            <person name="Angelini C."/>
            <person name="Antonin V."/>
            <person name="Barry K.W."/>
            <person name="Bougher N.L."/>
            <person name="Buchanan P."/>
            <person name="Buyck B."/>
            <person name="Bense V."/>
            <person name="Catcheside P."/>
            <person name="Chovatia M."/>
            <person name="Cooper J."/>
            <person name="Damon W."/>
            <person name="Desjardin D."/>
            <person name="Finy P."/>
            <person name="Geml J."/>
            <person name="Haridas S."/>
            <person name="Hughes K."/>
            <person name="Justo A."/>
            <person name="Karasinski D."/>
            <person name="Kautmanova I."/>
            <person name="Kiss B."/>
            <person name="Kocsube S."/>
            <person name="Kotiranta H."/>
            <person name="LaButti K.M."/>
            <person name="Lechner B.E."/>
            <person name="Liimatainen K."/>
            <person name="Lipzen A."/>
            <person name="Lukacs Z."/>
            <person name="Mihaltcheva S."/>
            <person name="Morgado L.N."/>
            <person name="Niskanen T."/>
            <person name="Noordeloos M.E."/>
            <person name="Ohm R.A."/>
            <person name="Ortiz-Santana B."/>
            <person name="Ovrebo C."/>
            <person name="Racz N."/>
            <person name="Riley R."/>
            <person name="Savchenko A."/>
            <person name="Shiryaev A."/>
            <person name="Soop K."/>
            <person name="Spirin V."/>
            <person name="Szebenyi C."/>
            <person name="Tomsovsky M."/>
            <person name="Tulloss R.E."/>
            <person name="Uehling J."/>
            <person name="Grigoriev I.V."/>
            <person name="Vagvolgyi C."/>
            <person name="Papp T."/>
            <person name="Martin F.M."/>
            <person name="Miettinen O."/>
            <person name="Hibbett D.S."/>
            <person name="Nagy L.G."/>
        </authorList>
    </citation>
    <scope>NUCLEOTIDE SEQUENCE [LARGE SCALE GENOMIC DNA]</scope>
    <source>
        <strain evidence="1 2">CBS 121175</strain>
    </source>
</reference>
<dbReference type="OrthoDB" id="2011702at2759"/>
<sequence length="1240" mass="136028">MSLLHCASLSPQGPSNLAAIRFSAPIRISFLRVYPKGSTPFQQAPDVVAETEPDAFFVDIFFNAQPLQSNPNPEPKEKQRAPNALVPTSIAYAGGQMDFAIDMGNEFATRLMIVKGNFKVLTMAIYGEIVAEQPPVLSYEPKPLPVVGPYPLSRVLDPANAADSEALAEKLLTLMPDSPRLSLVVRLMFCLKPSDEDWDEPAFPHLYADLENSDGDFDLEGIVNSASRPIRDDLPQDAFMTLVDRVNDFLGPKDNDQAYYIAKLLSIAAPQQPEMARVLLENIDLENIFDENTLDENTLLCILDACANRDIATHFNNNETLSSLFTSVQQSSTSADQYTRSTAGKVAQRLKGWREFELALTREDSNNFKNAIAFLVDITSEENSTGIWLSCMLLNDDLNSKINGKSSSSDAQWLPLDLIPSNRMTRSEFLLLVRAVVGVVSVLAVWAWADSLGNDHCRERILGILNLWQDVDGYKNILNHLLHLRQLTRRLGWIISDSDPPRKSGIFAERILSRLAESPQSMLQEELVKTVLNLKPPLSFITEDERLALRKIAYVVEDGVAAAVEELVFISANVVNGAEEDKLVKRAPLSARRLRTLRVSVAIVVKEVKGDEEEEGEGTGEGEWRVLTSLWGEQAHGLVPRLIDLLVDLAEDVGRYFEAEYSVMDEQRPVAVPAMSEVNYKLLAQLWDTAYDALGLVEMLVGGYPLAARDLRRLVGALVELCACSAVARDVWAAGPSVVGPGLRVRDKCSEVLKVLSREEMRTETGTLNALVVLRTVLAGAGGYEGAAIDPIIQLRESVEVVERLLPEPVSEGSEGDDYMGMDEEAEPETSFWVTSVLPKALEELKGFFQFLDLDTKLRLFTRLVKLDGGVTGLGEWVLVEHLKVLDEDVRYLAFSAASGDAPASQPVEDHRVFLRRQIVDAVEFLWDVQEDPGLGSWYRTVLVSDEEVGRYHLAVVDSFLDCRLTSSSLTRLVRALVKGGEASKLTPDFVYAILVYLLRIAQVDPMTPGVLDDCLRLILLLPASSFSEMADIRDFPLELGLTLNALARSCTAIDGPMASSIIAILEWALRHENRRVARVKGVKGDEFTTVCDFCSMLVPEKNGVMLEIRAGVSVDEDECFVGASVEVEDGLEGYAVSNGSGGVGGCVRMTVGGLDGLFLHKGQLQAGAGIGRPSTPRAGAGGTKTPDILGMVISPPTALLRSPAATGLTKTYARNDFRQLRQVPSARLNTSRLPSMHGA</sequence>
<dbReference type="STRING" id="230819.A0A5C3L096"/>
<organism evidence="1 2">
    <name type="scientific">Coprinopsis marcescibilis</name>
    <name type="common">Agaric fungus</name>
    <name type="synonym">Psathyrella marcescibilis</name>
    <dbReference type="NCBI Taxonomy" id="230819"/>
    <lineage>
        <taxon>Eukaryota</taxon>
        <taxon>Fungi</taxon>
        <taxon>Dikarya</taxon>
        <taxon>Basidiomycota</taxon>
        <taxon>Agaricomycotina</taxon>
        <taxon>Agaricomycetes</taxon>
        <taxon>Agaricomycetidae</taxon>
        <taxon>Agaricales</taxon>
        <taxon>Agaricineae</taxon>
        <taxon>Psathyrellaceae</taxon>
        <taxon>Coprinopsis</taxon>
    </lineage>
</organism>
<proteinExistence type="predicted"/>
<evidence type="ECO:0008006" key="3">
    <source>
        <dbReference type="Google" id="ProtNLM"/>
    </source>
</evidence>
<name>A0A5C3L096_COPMA</name>
<protein>
    <recommendedName>
        <fullName evidence="3">Virilizer N-terminal domain-containing protein</fullName>
    </recommendedName>
</protein>
<gene>
    <name evidence="1" type="ORF">FA15DRAFT_319512</name>
</gene>
<dbReference type="AlphaFoldDB" id="A0A5C3L096"/>
<evidence type="ECO:0000313" key="1">
    <source>
        <dbReference type="EMBL" id="TFK25945.1"/>
    </source>
</evidence>